<evidence type="ECO:0000256" key="1">
    <source>
        <dbReference type="SAM" id="MobiDB-lite"/>
    </source>
</evidence>
<protein>
    <submittedName>
        <fullName evidence="2">Uncharacterized protein</fullName>
    </submittedName>
</protein>
<evidence type="ECO:0000313" key="2">
    <source>
        <dbReference type="EMBL" id="KAF7831834.1"/>
    </source>
</evidence>
<sequence length="114" mass="13066">MKKSPRQSLHKEAQKVRTYKAHGHPRSPHKEAFKKSPSIRVRAPTKVPTYKALGHPQCPHKEALRHDKGDSEERAPQKSTTARSTLIWPTLGSEITKKFQLIRPHKEALKIPRL</sequence>
<feature type="region of interest" description="Disordered" evidence="1">
    <location>
        <begin position="1"/>
        <end position="84"/>
    </location>
</feature>
<dbReference type="EMBL" id="JAAIUW010000005">
    <property type="protein sequence ID" value="KAF7831834.1"/>
    <property type="molecule type" value="Genomic_DNA"/>
</dbReference>
<proteinExistence type="predicted"/>
<name>A0A834WSZ0_9FABA</name>
<dbReference type="AlphaFoldDB" id="A0A834WSZ0"/>
<accession>A0A834WSZ0</accession>
<gene>
    <name evidence="2" type="ORF">G2W53_014167</name>
</gene>
<comment type="caution">
    <text evidence="2">The sequence shown here is derived from an EMBL/GenBank/DDBJ whole genome shotgun (WGS) entry which is preliminary data.</text>
</comment>
<evidence type="ECO:0000313" key="3">
    <source>
        <dbReference type="Proteomes" id="UP000634136"/>
    </source>
</evidence>
<feature type="compositionally biased region" description="Basic residues" evidence="1">
    <location>
        <begin position="17"/>
        <end position="27"/>
    </location>
</feature>
<organism evidence="2 3">
    <name type="scientific">Senna tora</name>
    <dbReference type="NCBI Taxonomy" id="362788"/>
    <lineage>
        <taxon>Eukaryota</taxon>
        <taxon>Viridiplantae</taxon>
        <taxon>Streptophyta</taxon>
        <taxon>Embryophyta</taxon>
        <taxon>Tracheophyta</taxon>
        <taxon>Spermatophyta</taxon>
        <taxon>Magnoliopsida</taxon>
        <taxon>eudicotyledons</taxon>
        <taxon>Gunneridae</taxon>
        <taxon>Pentapetalae</taxon>
        <taxon>rosids</taxon>
        <taxon>fabids</taxon>
        <taxon>Fabales</taxon>
        <taxon>Fabaceae</taxon>
        <taxon>Caesalpinioideae</taxon>
        <taxon>Cassia clade</taxon>
        <taxon>Senna</taxon>
    </lineage>
</organism>
<keyword evidence="3" id="KW-1185">Reference proteome</keyword>
<dbReference type="Proteomes" id="UP000634136">
    <property type="component" value="Unassembled WGS sequence"/>
</dbReference>
<feature type="compositionally biased region" description="Basic and acidic residues" evidence="1">
    <location>
        <begin position="59"/>
        <end position="76"/>
    </location>
</feature>
<reference evidence="2" key="1">
    <citation type="submission" date="2020-09" db="EMBL/GenBank/DDBJ databases">
        <title>Genome-Enabled Discovery of Anthraquinone Biosynthesis in Senna tora.</title>
        <authorList>
            <person name="Kang S.-H."/>
            <person name="Pandey R.P."/>
            <person name="Lee C.-M."/>
            <person name="Sim J.-S."/>
            <person name="Jeong J.-T."/>
            <person name="Choi B.-S."/>
            <person name="Jung M."/>
            <person name="Ginzburg D."/>
            <person name="Zhao K."/>
            <person name="Won S.Y."/>
            <person name="Oh T.-J."/>
            <person name="Yu Y."/>
            <person name="Kim N.-H."/>
            <person name="Lee O.R."/>
            <person name="Lee T.-H."/>
            <person name="Bashyal P."/>
            <person name="Kim T.-S."/>
            <person name="Lee W.-H."/>
            <person name="Kawkins C."/>
            <person name="Kim C.-K."/>
            <person name="Kim J.S."/>
            <person name="Ahn B.O."/>
            <person name="Rhee S.Y."/>
            <person name="Sohng J.K."/>
        </authorList>
    </citation>
    <scope>NUCLEOTIDE SEQUENCE</scope>
    <source>
        <tissue evidence="2">Leaf</tissue>
    </source>
</reference>